<evidence type="ECO:0000313" key="1">
    <source>
        <dbReference type="EMBL" id="JAP85365.1"/>
    </source>
</evidence>
<reference evidence="1" key="1">
    <citation type="journal article" date="2016" name="Ticks Tick Borne Dis.">
        <title>De novo assembly and annotation of the salivary gland transcriptome of Rhipicephalus appendiculatus male and female ticks during blood feeding.</title>
        <authorList>
            <person name="de Castro M.H."/>
            <person name="de Klerk D."/>
            <person name="Pienaar R."/>
            <person name="Latif A.A."/>
            <person name="Rees D.J."/>
            <person name="Mans B.J."/>
        </authorList>
    </citation>
    <scope>NUCLEOTIDE SEQUENCE</scope>
    <source>
        <tissue evidence="1">Salivary glands</tissue>
    </source>
</reference>
<dbReference type="EMBL" id="GEDV01003192">
    <property type="protein sequence ID" value="JAP85365.1"/>
    <property type="molecule type" value="Transcribed_RNA"/>
</dbReference>
<sequence>MRSLLPLLRSTVQVELINKFLERQQEQKSHQNDLMRLLVNMNERISRPSLEHVKPEMFDGESISPDSWLTFYEYACNENCWHSGEDKVKNMRLFLSGIAKTWCELRVNAHSNRP</sequence>
<protein>
    <submittedName>
        <fullName evidence="1">Tick transposon</fullName>
    </submittedName>
</protein>
<organism evidence="1">
    <name type="scientific">Rhipicephalus appendiculatus</name>
    <name type="common">Brown ear tick</name>
    <dbReference type="NCBI Taxonomy" id="34631"/>
    <lineage>
        <taxon>Eukaryota</taxon>
        <taxon>Metazoa</taxon>
        <taxon>Ecdysozoa</taxon>
        <taxon>Arthropoda</taxon>
        <taxon>Chelicerata</taxon>
        <taxon>Arachnida</taxon>
        <taxon>Acari</taxon>
        <taxon>Parasitiformes</taxon>
        <taxon>Ixodida</taxon>
        <taxon>Ixodoidea</taxon>
        <taxon>Ixodidae</taxon>
        <taxon>Rhipicephalinae</taxon>
        <taxon>Rhipicephalus</taxon>
        <taxon>Rhipicephalus</taxon>
    </lineage>
</organism>
<proteinExistence type="predicted"/>
<dbReference type="AlphaFoldDB" id="A0A131Z3N7"/>
<accession>A0A131Z3N7</accession>
<name>A0A131Z3N7_RHIAP</name>